<keyword evidence="4" id="KW-0804">Transcription</keyword>
<name>Q4JV32_CORJK</name>
<dbReference type="CDD" id="cd17535">
    <property type="entry name" value="REC_NarL-like"/>
    <property type="match status" value="1"/>
</dbReference>
<evidence type="ECO:0000259" key="7">
    <source>
        <dbReference type="PROSITE" id="PS50110"/>
    </source>
</evidence>
<dbReference type="GO" id="GO:0003677">
    <property type="term" value="F:DNA binding"/>
    <property type="evidence" value="ECO:0007669"/>
    <property type="project" value="UniProtKB-KW"/>
</dbReference>
<dbReference type="PANTHER" id="PTHR43214">
    <property type="entry name" value="TWO-COMPONENT RESPONSE REGULATOR"/>
    <property type="match status" value="1"/>
</dbReference>
<dbReference type="InterPro" id="IPR016032">
    <property type="entry name" value="Sig_transdc_resp-reg_C-effctor"/>
</dbReference>
<evidence type="ECO:0000259" key="6">
    <source>
        <dbReference type="PROSITE" id="PS50043"/>
    </source>
</evidence>
<dbReference type="AlphaFoldDB" id="Q4JV32"/>
<evidence type="ECO:0000256" key="4">
    <source>
        <dbReference type="ARBA" id="ARBA00023163"/>
    </source>
</evidence>
<dbReference type="GO" id="GO:0000160">
    <property type="term" value="P:phosphorelay signal transduction system"/>
    <property type="evidence" value="ECO:0007669"/>
    <property type="project" value="InterPro"/>
</dbReference>
<dbReference type="HOGENOM" id="CLU_000445_90_10_11"/>
<organism evidence="8 9">
    <name type="scientific">Corynebacterium jeikeium (strain K411)</name>
    <dbReference type="NCBI Taxonomy" id="306537"/>
    <lineage>
        <taxon>Bacteria</taxon>
        <taxon>Bacillati</taxon>
        <taxon>Actinomycetota</taxon>
        <taxon>Actinomycetes</taxon>
        <taxon>Mycobacteriales</taxon>
        <taxon>Corynebacteriaceae</taxon>
        <taxon>Corynebacterium</taxon>
    </lineage>
</organism>
<dbReference type="RefSeq" id="WP_005295237.1">
    <property type="nucleotide sequence ID" value="NC_007164.1"/>
</dbReference>
<dbReference type="KEGG" id="cjk:jk1161"/>
<dbReference type="EMBL" id="CR931997">
    <property type="protein sequence ID" value="CAI37325.1"/>
    <property type="molecule type" value="Genomic_DNA"/>
</dbReference>
<dbReference type="CDD" id="cd06170">
    <property type="entry name" value="LuxR_C_like"/>
    <property type="match status" value="1"/>
</dbReference>
<dbReference type="Gene3D" id="3.40.50.2300">
    <property type="match status" value="1"/>
</dbReference>
<dbReference type="PROSITE" id="PS00622">
    <property type="entry name" value="HTH_LUXR_1"/>
    <property type="match status" value="1"/>
</dbReference>
<evidence type="ECO:0000256" key="1">
    <source>
        <dbReference type="ARBA" id="ARBA00022553"/>
    </source>
</evidence>
<dbReference type="GeneID" id="92738680"/>
<dbReference type="eggNOG" id="COG2197">
    <property type="taxonomic scope" value="Bacteria"/>
</dbReference>
<dbReference type="PROSITE" id="PS50110">
    <property type="entry name" value="RESPONSE_REGULATORY"/>
    <property type="match status" value="1"/>
</dbReference>
<dbReference type="PROSITE" id="PS50043">
    <property type="entry name" value="HTH_LUXR_2"/>
    <property type="match status" value="1"/>
</dbReference>
<evidence type="ECO:0000313" key="9">
    <source>
        <dbReference type="Proteomes" id="UP000000545"/>
    </source>
</evidence>
<dbReference type="SMART" id="SM00448">
    <property type="entry name" value="REC"/>
    <property type="match status" value="1"/>
</dbReference>
<keyword evidence="3" id="KW-0238">DNA-binding</keyword>
<evidence type="ECO:0000256" key="2">
    <source>
        <dbReference type="ARBA" id="ARBA00023015"/>
    </source>
</evidence>
<accession>Q4JV32</accession>
<proteinExistence type="predicted"/>
<feature type="modified residue" description="4-aspartylphosphate" evidence="5">
    <location>
        <position position="57"/>
    </location>
</feature>
<evidence type="ECO:0000256" key="5">
    <source>
        <dbReference type="PROSITE-ProRule" id="PRU00169"/>
    </source>
</evidence>
<dbReference type="InterPro" id="IPR039420">
    <property type="entry name" value="WalR-like"/>
</dbReference>
<dbReference type="Proteomes" id="UP000000545">
    <property type="component" value="Chromosome"/>
</dbReference>
<keyword evidence="2" id="KW-0805">Transcription regulation</keyword>
<dbReference type="Pfam" id="PF00072">
    <property type="entry name" value="Response_reg"/>
    <property type="match status" value="1"/>
</dbReference>
<evidence type="ECO:0000313" key="8">
    <source>
        <dbReference type="EMBL" id="CAI37325.1"/>
    </source>
</evidence>
<keyword evidence="1 5" id="KW-0597">Phosphoprotein</keyword>
<evidence type="ECO:0000256" key="3">
    <source>
        <dbReference type="ARBA" id="ARBA00023125"/>
    </source>
</evidence>
<gene>
    <name evidence="8" type="primary">tcsR3</name>
    <name evidence="8" type="ordered locus">jk1161</name>
</gene>
<dbReference type="SUPFAM" id="SSF46894">
    <property type="entry name" value="C-terminal effector domain of the bipartite response regulators"/>
    <property type="match status" value="1"/>
</dbReference>
<dbReference type="InterPro" id="IPR011006">
    <property type="entry name" value="CheY-like_superfamily"/>
</dbReference>
<dbReference type="SUPFAM" id="SSF52172">
    <property type="entry name" value="CheY-like"/>
    <property type="match status" value="1"/>
</dbReference>
<dbReference type="InterPro" id="IPR001789">
    <property type="entry name" value="Sig_transdc_resp-reg_receiver"/>
</dbReference>
<dbReference type="GO" id="GO:0006355">
    <property type="term" value="P:regulation of DNA-templated transcription"/>
    <property type="evidence" value="ECO:0007669"/>
    <property type="project" value="InterPro"/>
</dbReference>
<reference evidence="8 9" key="1">
    <citation type="journal article" date="2005" name="J. Bacteriol.">
        <title>Complete genome sequence and analysis of the multiresistant nosocomial pathogen Corynebacterium jeikeium K411, a lipid-requiring bacterium of the human skin flora.</title>
        <authorList>
            <person name="Tauch A."/>
            <person name="Kaiser O."/>
            <person name="Hain T."/>
            <person name="Goesmann A."/>
            <person name="Weisshaar B."/>
            <person name="Albersmeier A."/>
            <person name="Bekel T."/>
            <person name="Bischoff N."/>
            <person name="Brune I."/>
            <person name="Chakraborty T."/>
            <person name="Kalinowski J."/>
            <person name="Meyer F."/>
            <person name="Rupp O."/>
            <person name="Schneiker S."/>
            <person name="Viehoever P."/>
            <person name="Puehler A."/>
        </authorList>
    </citation>
    <scope>NUCLEOTIDE SEQUENCE [LARGE SCALE GENOMIC DNA]</scope>
    <source>
        <strain evidence="8 9">K411</strain>
    </source>
</reference>
<dbReference type="InterPro" id="IPR000792">
    <property type="entry name" value="Tscrpt_reg_LuxR_C"/>
</dbReference>
<dbReference type="InterPro" id="IPR058245">
    <property type="entry name" value="NreC/VraR/RcsB-like_REC"/>
</dbReference>
<sequence length="216" mass="23077">MPDQLRVLICDDHPVVRAGIEAMLRGAGDVEIVASVGDPDRAVVICAEEQPDVVLMDLRFGEGPGSESAESGGVRATRAIRKRKPAPQVLILTNYSTDSDVLGAISAGAVGYLLKDCAPDELAEGIRQAARGQTVMNKNIMGKLRGRLANPFESLTNREQEVLVLASQGKSNRAIAKDLVLTEATVKSHMAHVFSKLNVKNRTAAVAVARERGIID</sequence>
<dbReference type="PRINTS" id="PR00038">
    <property type="entry name" value="HTHLUXR"/>
</dbReference>
<dbReference type="PANTHER" id="PTHR43214:SF24">
    <property type="entry name" value="TRANSCRIPTIONAL REGULATORY PROTEIN NARL-RELATED"/>
    <property type="match status" value="1"/>
</dbReference>
<dbReference type="Pfam" id="PF00196">
    <property type="entry name" value="GerE"/>
    <property type="match status" value="1"/>
</dbReference>
<dbReference type="PATRIC" id="fig|306537.10.peg.1174"/>
<feature type="domain" description="HTH luxR-type" evidence="6">
    <location>
        <begin position="148"/>
        <end position="213"/>
    </location>
</feature>
<dbReference type="SMART" id="SM00421">
    <property type="entry name" value="HTH_LUXR"/>
    <property type="match status" value="1"/>
</dbReference>
<dbReference type="STRING" id="306537.jk1161"/>
<keyword evidence="9" id="KW-1185">Reference proteome</keyword>
<feature type="domain" description="Response regulatory" evidence="7">
    <location>
        <begin position="6"/>
        <end position="130"/>
    </location>
</feature>
<protein>
    <submittedName>
        <fullName evidence="8">Two-component system response regulator TcsR3</fullName>
    </submittedName>
</protein>
<dbReference type="OrthoDB" id="9808843at2"/>